<accession>A0ABQ0BG24</accession>
<dbReference type="Pfam" id="PF01053">
    <property type="entry name" value="Cys_Met_Meta_PP"/>
    <property type="match status" value="1"/>
</dbReference>
<evidence type="ECO:0000313" key="6">
    <source>
        <dbReference type="EMBL" id="GAA6410414.1"/>
    </source>
</evidence>
<dbReference type="InterPro" id="IPR006235">
    <property type="entry name" value="OAc-hSer/O-AcSer_sulfhydrylase"/>
</dbReference>
<dbReference type="PANTHER" id="PTHR43797:SF2">
    <property type="entry name" value="HOMOCYSTEINE_CYSTEINE SYNTHASE"/>
    <property type="match status" value="1"/>
</dbReference>
<keyword evidence="4 5" id="KW-0663">Pyridoxal phosphate</keyword>
<evidence type="ECO:0000256" key="3">
    <source>
        <dbReference type="ARBA" id="ARBA00022679"/>
    </source>
</evidence>
<evidence type="ECO:0000256" key="4">
    <source>
        <dbReference type="ARBA" id="ARBA00022898"/>
    </source>
</evidence>
<dbReference type="Gene3D" id="3.90.1150.10">
    <property type="entry name" value="Aspartate Aminotransferase, domain 1"/>
    <property type="match status" value="1"/>
</dbReference>
<dbReference type="InterPro" id="IPR015422">
    <property type="entry name" value="PyrdxlP-dep_Trfase_small"/>
</dbReference>
<dbReference type="Gene3D" id="3.40.640.10">
    <property type="entry name" value="Type I PLP-dependent aspartate aminotransferase-like (Major domain)"/>
    <property type="match status" value="1"/>
</dbReference>
<dbReference type="EMBL" id="BAABYW010000001">
    <property type="protein sequence ID" value="GAA6410414.1"/>
    <property type="molecule type" value="Genomic_DNA"/>
</dbReference>
<dbReference type="PANTHER" id="PTHR43797">
    <property type="entry name" value="HOMOCYSTEINE/CYSTEINE SYNTHASE"/>
    <property type="match status" value="1"/>
</dbReference>
<dbReference type="InterPro" id="IPR015424">
    <property type="entry name" value="PyrdxlP-dep_Trfase"/>
</dbReference>
<dbReference type="PROSITE" id="PS00868">
    <property type="entry name" value="CYS_MET_METAB_PP"/>
    <property type="match status" value="1"/>
</dbReference>
<dbReference type="NCBIfam" id="TIGR01326">
    <property type="entry name" value="OAH_OAS_sulfhy"/>
    <property type="match status" value="1"/>
</dbReference>
<comment type="cofactor">
    <cofactor evidence="1 5">
        <name>pyridoxal 5'-phosphate</name>
        <dbReference type="ChEBI" id="CHEBI:597326"/>
    </cofactor>
</comment>
<dbReference type="Proteomes" id="UP001600943">
    <property type="component" value="Unassembled WGS sequence"/>
</dbReference>
<evidence type="ECO:0000256" key="1">
    <source>
        <dbReference type="ARBA" id="ARBA00001933"/>
    </source>
</evidence>
<dbReference type="RefSeq" id="WP_390408833.1">
    <property type="nucleotide sequence ID" value="NZ_BAABYW010000001.1"/>
</dbReference>
<dbReference type="CDD" id="cd00614">
    <property type="entry name" value="CGS_like"/>
    <property type="match status" value="1"/>
</dbReference>
<evidence type="ECO:0000313" key="7">
    <source>
        <dbReference type="Proteomes" id="UP001600943"/>
    </source>
</evidence>
<dbReference type="SUPFAM" id="SSF53383">
    <property type="entry name" value="PLP-dependent transferases"/>
    <property type="match status" value="1"/>
</dbReference>
<proteinExistence type="inferred from homology"/>
<protein>
    <submittedName>
        <fullName evidence="6">O-acetylhomoserine aminocarboxypropyltransferase/cysteine synthase</fullName>
    </submittedName>
</protein>
<dbReference type="InterPro" id="IPR000277">
    <property type="entry name" value="Cys/Met-Metab_PyrdxlP-dep_enz"/>
</dbReference>
<evidence type="ECO:0000256" key="5">
    <source>
        <dbReference type="RuleBase" id="RU362118"/>
    </source>
</evidence>
<comment type="caution">
    <text evidence="6">The sequence shown here is derived from an EMBL/GenBank/DDBJ whole genome shotgun (WGS) entry which is preliminary data.</text>
</comment>
<gene>
    <name evidence="6" type="ORF">K040078D81_45310</name>
</gene>
<comment type="similarity">
    <text evidence="2 5">Belongs to the trans-sulfuration enzymes family.</text>
</comment>
<keyword evidence="7" id="KW-1185">Reference proteome</keyword>
<dbReference type="InterPro" id="IPR054542">
    <property type="entry name" value="Cys_met_metab_PP"/>
</dbReference>
<dbReference type="InterPro" id="IPR015421">
    <property type="entry name" value="PyrdxlP-dep_Trfase_major"/>
</dbReference>
<sequence length="434" mass="47020">MADIRDSRKWGFETRQLHIGQEKADPVTDARAVPIYATTSYVFRDSQHAAGRFGLRDAGNIYGRLTNPTEDIFEQRIASLEGGVAALAVASGAAAINYTFQALAKSGEHIVASKTIYGGTYNLLAHTLPLTNGVTTTFVDPETEGSFEAAIQENTKAIFVETLGNPNSNLTDLEELAKIAHKHQIPLVVDSTFATPYLIRPIEYGADIVVHSATKFIGGHGTAIGGVIVDSGKFDWKAAGKYPWISEANPSYHGVSFSDAVGAAAFVIYIRAVILRDTGATLSPFHSFIFLQGLETLSLRVERHVSNALKIVEYLANHPQVEVVHHPSLASEPSHALYQKYLPNGGGSIFTFEIKGDAKTAQKFIDHLAIFSLLANVADVKSLVIHPATTTHSQCTEEELLDQGIKPNTIRLSIGIEKAEDLIEALRAAFEAVR</sequence>
<name>A0ABQ0BG24_9FIRM</name>
<dbReference type="PIRSF" id="PIRSF001434">
    <property type="entry name" value="CGS"/>
    <property type="match status" value="1"/>
</dbReference>
<organism evidence="6 7">
    <name type="scientific">Blautia hominis</name>
    <dbReference type="NCBI Taxonomy" id="2025493"/>
    <lineage>
        <taxon>Bacteria</taxon>
        <taxon>Bacillati</taxon>
        <taxon>Bacillota</taxon>
        <taxon>Clostridia</taxon>
        <taxon>Lachnospirales</taxon>
        <taxon>Lachnospiraceae</taxon>
        <taxon>Blautia</taxon>
    </lineage>
</organism>
<keyword evidence="3" id="KW-0808">Transferase</keyword>
<reference evidence="6 7" key="1">
    <citation type="submission" date="2024-04" db="EMBL/GenBank/DDBJ databases">
        <title>Defined microbial consortia suppress multidrug-resistant proinflammatory Enterobacteriaceae via ecological control.</title>
        <authorList>
            <person name="Furuichi M."/>
            <person name="Kawaguchi T."/>
            <person name="Pust M."/>
            <person name="Yasuma K."/>
            <person name="Plichta D."/>
            <person name="Hasegawa N."/>
            <person name="Ohya T."/>
            <person name="Bhattarai S."/>
            <person name="Sasajima S."/>
            <person name="Aoto Y."/>
            <person name="Tuganbaev T."/>
            <person name="Yaginuma M."/>
            <person name="Ueda M."/>
            <person name="Okahashi N."/>
            <person name="Amafuji K."/>
            <person name="Kiridooshi Y."/>
            <person name="Sugita K."/>
            <person name="Strazar M."/>
            <person name="Skelly A."/>
            <person name="Suda W."/>
            <person name="Hattori M."/>
            <person name="Nakamoto N."/>
            <person name="Caballero S."/>
            <person name="Norman J."/>
            <person name="Olle B."/>
            <person name="Tanoue T."/>
            <person name="Arita M."/>
            <person name="Bucci V."/>
            <person name="Atarashi K."/>
            <person name="Xavier R."/>
            <person name="Honda K."/>
        </authorList>
    </citation>
    <scope>NUCLEOTIDE SEQUENCE [LARGE SCALE GENOMIC DNA]</scope>
    <source>
        <strain evidence="7">k04-0078-D8-1</strain>
    </source>
</reference>
<evidence type="ECO:0000256" key="2">
    <source>
        <dbReference type="ARBA" id="ARBA00009077"/>
    </source>
</evidence>